<gene>
    <name evidence="3" type="ORF">GCM10025778_11640</name>
</gene>
<organism evidence="3 4">
    <name type="scientific">Paeniglutamicibacter antarcticus</name>
    <dbReference type="NCBI Taxonomy" id="494023"/>
    <lineage>
        <taxon>Bacteria</taxon>
        <taxon>Bacillati</taxon>
        <taxon>Actinomycetota</taxon>
        <taxon>Actinomycetes</taxon>
        <taxon>Micrococcales</taxon>
        <taxon>Micrococcaceae</taxon>
        <taxon>Paeniglutamicibacter</taxon>
    </lineage>
</organism>
<sequence>MSAYSSRSPGTKPKRRRLTHAQRFLRFLVFLGSLGTALLIAFHNRIPDVAGIGLVLDNAAPWLGLAVPALLLLAVASRSRTSLAFLLVPAFTWLFAFTPSIVPLAWTAPDQSAQTLTFASQNIKAGTGGAEDSALALSAHQSDVIALQELDAGSAQRVTDALATMYPHHFVVGTVGVWSKYPLRDSRSLDLGLGWKRALSTRVATGHGDIRLYAIHAASARPNDHVDRDEMLNQLATVVRADPHENIVAIGDFNATSTDRAFEGISAVLDEPNQDEGLFGFTWPQKPFPMMRLDHVLVRGLGVVSNTDLPAGRSDHLAIKTTVNLPGQ</sequence>
<evidence type="ECO:0000313" key="4">
    <source>
        <dbReference type="Proteomes" id="UP001501257"/>
    </source>
</evidence>
<keyword evidence="3" id="KW-0540">Nuclease</keyword>
<feature type="transmembrane region" description="Helical" evidence="1">
    <location>
        <begin position="24"/>
        <end position="43"/>
    </location>
</feature>
<dbReference type="SUPFAM" id="SSF56219">
    <property type="entry name" value="DNase I-like"/>
    <property type="match status" value="1"/>
</dbReference>
<dbReference type="Proteomes" id="UP001501257">
    <property type="component" value="Unassembled WGS sequence"/>
</dbReference>
<evidence type="ECO:0000256" key="1">
    <source>
        <dbReference type="SAM" id="Phobius"/>
    </source>
</evidence>
<evidence type="ECO:0000313" key="3">
    <source>
        <dbReference type="EMBL" id="GAA5226631.1"/>
    </source>
</evidence>
<proteinExistence type="predicted"/>
<dbReference type="GO" id="GO:0004519">
    <property type="term" value="F:endonuclease activity"/>
    <property type="evidence" value="ECO:0007669"/>
    <property type="project" value="UniProtKB-KW"/>
</dbReference>
<reference evidence="4" key="1">
    <citation type="journal article" date="2019" name="Int. J. Syst. Evol. Microbiol.">
        <title>The Global Catalogue of Microorganisms (GCM) 10K type strain sequencing project: providing services to taxonomists for standard genome sequencing and annotation.</title>
        <authorList>
            <consortium name="The Broad Institute Genomics Platform"/>
            <consortium name="The Broad Institute Genome Sequencing Center for Infectious Disease"/>
            <person name="Wu L."/>
            <person name="Ma J."/>
        </authorList>
    </citation>
    <scope>NUCLEOTIDE SEQUENCE [LARGE SCALE GENOMIC DNA]</scope>
    <source>
        <strain evidence="4">JCM 18952</strain>
    </source>
</reference>
<keyword evidence="1" id="KW-0472">Membrane</keyword>
<name>A0ABP9TJP8_9MICC</name>
<keyword evidence="4" id="KW-1185">Reference proteome</keyword>
<dbReference type="Pfam" id="PF03372">
    <property type="entry name" value="Exo_endo_phos"/>
    <property type="match status" value="1"/>
</dbReference>
<dbReference type="InterPro" id="IPR036691">
    <property type="entry name" value="Endo/exonu/phosph_ase_sf"/>
</dbReference>
<keyword evidence="1" id="KW-0812">Transmembrane</keyword>
<keyword evidence="3" id="KW-0378">Hydrolase</keyword>
<feature type="transmembrane region" description="Helical" evidence="1">
    <location>
        <begin position="59"/>
        <end position="76"/>
    </location>
</feature>
<feature type="transmembrane region" description="Helical" evidence="1">
    <location>
        <begin position="83"/>
        <end position="106"/>
    </location>
</feature>
<keyword evidence="1" id="KW-1133">Transmembrane helix</keyword>
<protein>
    <submittedName>
        <fullName evidence="3">Endonuclease/exonuclease/phosphatase family protein</fullName>
    </submittedName>
</protein>
<keyword evidence="3" id="KW-0255">Endonuclease</keyword>
<dbReference type="InterPro" id="IPR005135">
    <property type="entry name" value="Endo/exonuclease/phosphatase"/>
</dbReference>
<dbReference type="Gene3D" id="3.60.10.10">
    <property type="entry name" value="Endonuclease/exonuclease/phosphatase"/>
    <property type="match status" value="1"/>
</dbReference>
<dbReference type="RefSeq" id="WP_210099679.1">
    <property type="nucleotide sequence ID" value="NZ_BAABLK010000022.1"/>
</dbReference>
<feature type="domain" description="Endonuclease/exonuclease/phosphatase" evidence="2">
    <location>
        <begin position="137"/>
        <end position="316"/>
    </location>
</feature>
<accession>A0ABP9TJP8</accession>
<dbReference type="EMBL" id="BAABLK010000022">
    <property type="protein sequence ID" value="GAA5226631.1"/>
    <property type="molecule type" value="Genomic_DNA"/>
</dbReference>
<evidence type="ECO:0000259" key="2">
    <source>
        <dbReference type="Pfam" id="PF03372"/>
    </source>
</evidence>
<comment type="caution">
    <text evidence="3">The sequence shown here is derived from an EMBL/GenBank/DDBJ whole genome shotgun (WGS) entry which is preliminary data.</text>
</comment>